<evidence type="ECO:0000313" key="2">
    <source>
        <dbReference type="EMBL" id="KAF7421594.1"/>
    </source>
</evidence>
<feature type="compositionally biased region" description="Acidic residues" evidence="1">
    <location>
        <begin position="28"/>
        <end position="39"/>
    </location>
</feature>
<evidence type="ECO:0000256" key="1">
    <source>
        <dbReference type="SAM" id="MobiDB-lite"/>
    </source>
</evidence>
<sequence length="103" mass="12510">MDKYAIISVIQQQEAFPSSGFDTLFHDQEEEEEAEEEEEEKKKKEEQEEEEEEEEEEKKKEEQEEEAEEEEEEKEKNRTFRISKMIIDPDLRGNPVRWKLTRG</sequence>
<organism evidence="2 3">
    <name type="scientific">Vespula pensylvanica</name>
    <name type="common">Western yellow jacket</name>
    <name type="synonym">Wasp</name>
    <dbReference type="NCBI Taxonomy" id="30213"/>
    <lineage>
        <taxon>Eukaryota</taxon>
        <taxon>Metazoa</taxon>
        <taxon>Ecdysozoa</taxon>
        <taxon>Arthropoda</taxon>
        <taxon>Hexapoda</taxon>
        <taxon>Insecta</taxon>
        <taxon>Pterygota</taxon>
        <taxon>Neoptera</taxon>
        <taxon>Endopterygota</taxon>
        <taxon>Hymenoptera</taxon>
        <taxon>Apocrita</taxon>
        <taxon>Aculeata</taxon>
        <taxon>Vespoidea</taxon>
        <taxon>Vespidae</taxon>
        <taxon>Vespinae</taxon>
        <taxon>Vespula</taxon>
    </lineage>
</organism>
<dbReference type="Proteomes" id="UP000600918">
    <property type="component" value="Unassembled WGS sequence"/>
</dbReference>
<evidence type="ECO:0000313" key="3">
    <source>
        <dbReference type="Proteomes" id="UP000600918"/>
    </source>
</evidence>
<reference evidence="2" key="1">
    <citation type="journal article" date="2020" name="G3 (Bethesda)">
        <title>High-Quality Assemblies for Three Invasive Social Wasps from the &lt;i&gt;Vespula&lt;/i&gt; Genus.</title>
        <authorList>
            <person name="Harrop T.W.R."/>
            <person name="Guhlin J."/>
            <person name="McLaughlin G.M."/>
            <person name="Permina E."/>
            <person name="Stockwell P."/>
            <person name="Gilligan J."/>
            <person name="Le Lec M.F."/>
            <person name="Gruber M.A.M."/>
            <person name="Quinn O."/>
            <person name="Lovegrove M."/>
            <person name="Duncan E.J."/>
            <person name="Remnant E.J."/>
            <person name="Van Eeckhoven J."/>
            <person name="Graham B."/>
            <person name="Knapp R.A."/>
            <person name="Langford K.W."/>
            <person name="Kronenberg Z."/>
            <person name="Press M.O."/>
            <person name="Eacker S.M."/>
            <person name="Wilson-Rankin E.E."/>
            <person name="Purcell J."/>
            <person name="Lester P.J."/>
            <person name="Dearden P.K."/>
        </authorList>
    </citation>
    <scope>NUCLEOTIDE SEQUENCE</scope>
    <source>
        <strain evidence="2">Volc-1</strain>
    </source>
</reference>
<name>A0A834NYJ1_VESPE</name>
<gene>
    <name evidence="2" type="ORF">H0235_009430</name>
</gene>
<accession>A0A834NYJ1</accession>
<protein>
    <submittedName>
        <fullName evidence="2">Uncharacterized protein</fullName>
    </submittedName>
</protein>
<proteinExistence type="predicted"/>
<comment type="caution">
    <text evidence="2">The sequence shown here is derived from an EMBL/GenBank/DDBJ whole genome shotgun (WGS) entry which is preliminary data.</text>
</comment>
<keyword evidence="3" id="KW-1185">Reference proteome</keyword>
<dbReference type="EMBL" id="JACSDY010000008">
    <property type="protein sequence ID" value="KAF7421594.1"/>
    <property type="molecule type" value="Genomic_DNA"/>
</dbReference>
<feature type="region of interest" description="Disordered" evidence="1">
    <location>
        <begin position="17"/>
        <end position="83"/>
    </location>
</feature>
<feature type="compositionally biased region" description="Acidic residues" evidence="1">
    <location>
        <begin position="63"/>
        <end position="73"/>
    </location>
</feature>
<feature type="compositionally biased region" description="Acidic residues" evidence="1">
    <location>
        <begin position="47"/>
        <end position="56"/>
    </location>
</feature>
<dbReference type="AlphaFoldDB" id="A0A834NYJ1"/>